<evidence type="ECO:0000256" key="6">
    <source>
        <dbReference type="SAM" id="Phobius"/>
    </source>
</evidence>
<dbReference type="PANTHER" id="PTHR35791:SF1">
    <property type="entry name" value="UPF0754 MEMBRANE PROTEIN YHEB"/>
    <property type="match status" value="1"/>
</dbReference>
<comment type="subcellular location">
    <subcellularLocation>
        <location evidence="1">Endomembrane system</location>
    </subcellularLocation>
</comment>
<dbReference type="EMBL" id="LWDV01000008">
    <property type="protein sequence ID" value="OCL26970.1"/>
    <property type="molecule type" value="Genomic_DNA"/>
</dbReference>
<evidence type="ECO:0000313" key="8">
    <source>
        <dbReference type="Proteomes" id="UP000093514"/>
    </source>
</evidence>
<comment type="caution">
    <text evidence="7">The sequence shown here is derived from an EMBL/GenBank/DDBJ whole genome shotgun (WGS) entry which is preliminary data.</text>
</comment>
<keyword evidence="4 6" id="KW-1133">Transmembrane helix</keyword>
<accession>A0A1C0A9K4</accession>
<dbReference type="Proteomes" id="UP000093514">
    <property type="component" value="Unassembled WGS sequence"/>
</dbReference>
<evidence type="ECO:0000256" key="5">
    <source>
        <dbReference type="ARBA" id="ARBA00023136"/>
    </source>
</evidence>
<evidence type="ECO:0000256" key="1">
    <source>
        <dbReference type="ARBA" id="ARBA00004308"/>
    </source>
</evidence>
<reference evidence="8" key="1">
    <citation type="submission" date="2016-07" db="EMBL/GenBank/DDBJ databases">
        <authorList>
            <person name="Florea S."/>
            <person name="Webb J.S."/>
            <person name="Jaromczyk J."/>
            <person name="Schardl C.L."/>
        </authorList>
    </citation>
    <scope>NUCLEOTIDE SEQUENCE [LARGE SCALE GENOMIC DNA]</scope>
    <source>
        <strain evidence="8">Z6</strain>
    </source>
</reference>
<evidence type="ECO:0000313" key="7">
    <source>
        <dbReference type="EMBL" id="OCL26970.1"/>
    </source>
</evidence>
<reference evidence="7 8" key="2">
    <citation type="submission" date="2016-08" db="EMBL/GenBank/DDBJ databases">
        <title>Orenia metallireducens sp. nov. strain Z6, a Novel Metal-reducing Firmicute from the Deep Subsurface.</title>
        <authorList>
            <person name="Maxim B.I."/>
            <person name="Kenneth K."/>
            <person name="Flynn T.M."/>
            <person name="Oloughlin E.J."/>
            <person name="Locke R.A."/>
            <person name="Weber J.R."/>
            <person name="Egan S.M."/>
            <person name="Mackie R.I."/>
            <person name="Cann I.K."/>
        </authorList>
    </citation>
    <scope>NUCLEOTIDE SEQUENCE [LARGE SCALE GENOMIC DNA]</scope>
    <source>
        <strain evidence="7 8">Z6</strain>
    </source>
</reference>
<dbReference type="Pfam" id="PF04286">
    <property type="entry name" value="DUF445"/>
    <property type="match status" value="2"/>
</dbReference>
<name>A0A1C0A9K4_9FIRM</name>
<organism evidence="7 8">
    <name type="scientific">Orenia metallireducens</name>
    <dbReference type="NCBI Taxonomy" id="1413210"/>
    <lineage>
        <taxon>Bacteria</taxon>
        <taxon>Bacillati</taxon>
        <taxon>Bacillota</taxon>
        <taxon>Clostridia</taxon>
        <taxon>Halanaerobiales</taxon>
        <taxon>Halobacteroidaceae</taxon>
        <taxon>Orenia</taxon>
    </lineage>
</organism>
<dbReference type="PANTHER" id="PTHR35791">
    <property type="entry name" value="UPF0754 MEMBRANE PROTEIN YHEB"/>
    <property type="match status" value="1"/>
</dbReference>
<keyword evidence="8" id="KW-1185">Reference proteome</keyword>
<evidence type="ECO:0000256" key="2">
    <source>
        <dbReference type="ARBA" id="ARBA00008053"/>
    </source>
</evidence>
<evidence type="ECO:0000256" key="3">
    <source>
        <dbReference type="ARBA" id="ARBA00022692"/>
    </source>
</evidence>
<comment type="similarity">
    <text evidence="2">Belongs to the UPF0754 family.</text>
</comment>
<evidence type="ECO:0000256" key="4">
    <source>
        <dbReference type="ARBA" id="ARBA00022989"/>
    </source>
</evidence>
<dbReference type="GO" id="GO:0012505">
    <property type="term" value="C:endomembrane system"/>
    <property type="evidence" value="ECO:0007669"/>
    <property type="project" value="UniProtKB-SubCell"/>
</dbReference>
<evidence type="ECO:0008006" key="9">
    <source>
        <dbReference type="Google" id="ProtNLM"/>
    </source>
</evidence>
<dbReference type="RefSeq" id="WP_068716396.1">
    <property type="nucleotide sequence ID" value="NZ_LWDV01000008.1"/>
</dbReference>
<sequence>MDYLAIVFKLLGGGVTGYITNDIAIKMLFRKYGPFGGVILETKDEFIENISELVERDIINYQTIEQELSKEEFKRIFKVTVSDILTRYLYENTDNIKWSKVPQLDKSLENINNFYDQNKEGFITKFFDILADNILLEELLSSEQIEQLINLAFDISTNTLNESKVADNLVNDIYADNSTEKLAKFISPGIFETFASNLEDNTRDFHIRVKDKFEASIDESIDKLYLELNISDILVEVEDKIKVKSLAELLGEEDRDNIGNQLLLRLIEFLKSAEGKRLIYSFLEGTIELLKQIDLPILNLLSENIKDNLENFMYKQLPYLVEEGVKWIKENQLEIEELIEESVNEVLNQGSGVKNWIKGQIKKGLGNIARRFQLIDKLLLSLKDDADVKALSQELSNQIIDYIKENSIKDIIDYLESKDLIKIQNLVKLINRNIDRYLDQIDLRSFDGLFDISLGEIIDINLVQYFEDNIKGTLIKRFKEDFIFTLQLTKIVQGELSKQILNISQLKLEELIAKEGVEENLALAKDKSISYLQENREIITSKIREEVKVFIKDKSLSQLLTVNLKVELVNKLGDKSSKYLGQIFADLKEQRITKLYDRLNQQEDMVARITSLILELLNKNLPHIIEGRVKGAVADNLYKLEDKQVQDVVEGFMGKELKPITQLGAFLGIIAALILYLIQGSINLSELGWVNFILSTFTYGFVGYFTNVLALRMIFRPYTEKRLLGQKVPFTPGIVAKNKPRFADSMGEFVDEQLLNGESINKLFKENREKIEDSIKNLFAKDNYRIFKELLVTNCDFISERFFLSLLKLFKFNRDNLVDRLLAQLKKIDISEVDISLLEVNIGSKIEDILLESEESLTERLFEFLNKNNSLKELLPKFLEQKIVELLKEIVDTKLTELVALINDPDKIQMLLKGYSPQLDELIEEKLIELIPSSQQEVLKDFIVDYSLEKFNSTKIRQKLASMIKNNIFKKINPEDKIKDLFNGKLMNPLYDNMDFIINNFCNKGVRYLQYQKRFIKDMALEVVEEEFAREQVSGIGGLITGYFKRGVYNLTDTAETIESIIDNLIDKKLPEFIKVKRHEIVSLVNSFLDGVGERKVKDIGVDLESASLMRLVDKLLANEDLVNSLSVLVSRVADSILDLKLKSVLRLMAIDDISDMLELFTGEIDVFRESLISNLRDKEGVIKRDVLTLVTEIFDSLILSLPLNQLSINISRVELNKVVKRIIKVIYRTPSFKDNLKIFIGDIIVKLAEKNISEILDFDYLARDIKKILVQMIDDGELRYQLLVVLTEVIEVILAELNTMVEADTKEFCFDIILASTLDSLENHFLELLNALNIKEVTELEVNQMSPKDIENLFNSFAGRYFRRLEGYGWLGSVIGLFTELISIVL</sequence>
<proteinExistence type="inferred from homology"/>
<protein>
    <recommendedName>
        <fullName evidence="9">DUF445 family protein</fullName>
    </recommendedName>
</protein>
<gene>
    <name evidence="7" type="ORF">U472_05650</name>
</gene>
<dbReference type="OrthoDB" id="9787430at2"/>
<feature type="transmembrane region" description="Helical" evidence="6">
    <location>
        <begin position="688"/>
        <end position="715"/>
    </location>
</feature>
<keyword evidence="5 6" id="KW-0472">Membrane</keyword>
<keyword evidence="3 6" id="KW-0812">Transmembrane</keyword>
<feature type="transmembrane region" description="Helical" evidence="6">
    <location>
        <begin position="663"/>
        <end position="682"/>
    </location>
</feature>
<dbReference type="InterPro" id="IPR007383">
    <property type="entry name" value="DUF445"/>
</dbReference>